<dbReference type="InterPro" id="IPR004827">
    <property type="entry name" value="bZIP"/>
</dbReference>
<dbReference type="Pfam" id="PF00170">
    <property type="entry name" value="bZIP_1"/>
    <property type="match status" value="1"/>
</dbReference>
<evidence type="ECO:0000313" key="3">
    <source>
        <dbReference type="EMBL" id="KAH6585498.1"/>
    </source>
</evidence>
<dbReference type="SMART" id="SM00338">
    <property type="entry name" value="BRLZ"/>
    <property type="match status" value="1"/>
</dbReference>
<feature type="domain" description="BZIP" evidence="2">
    <location>
        <begin position="224"/>
        <end position="287"/>
    </location>
</feature>
<organism evidence="3 4">
    <name type="scientific">Batrachochytrium salamandrivorans</name>
    <dbReference type="NCBI Taxonomy" id="1357716"/>
    <lineage>
        <taxon>Eukaryota</taxon>
        <taxon>Fungi</taxon>
        <taxon>Fungi incertae sedis</taxon>
        <taxon>Chytridiomycota</taxon>
        <taxon>Chytridiomycota incertae sedis</taxon>
        <taxon>Chytridiomycetes</taxon>
        <taxon>Rhizophydiales</taxon>
        <taxon>Rhizophydiales incertae sedis</taxon>
        <taxon>Batrachochytrium</taxon>
    </lineage>
</organism>
<reference evidence="3 4" key="1">
    <citation type="submission" date="2021-02" db="EMBL/GenBank/DDBJ databases">
        <title>Variation within the Batrachochytrium salamandrivorans European outbreak.</title>
        <authorList>
            <person name="Kelly M."/>
            <person name="Pasmans F."/>
            <person name="Shea T.P."/>
            <person name="Munoz J.F."/>
            <person name="Carranza S."/>
            <person name="Cuomo C.A."/>
            <person name="Martel A."/>
        </authorList>
    </citation>
    <scope>NUCLEOTIDE SEQUENCE [LARGE SCALE GENOMIC DNA]</scope>
    <source>
        <strain evidence="3 4">AMFP18/2</strain>
    </source>
</reference>
<dbReference type="EMBL" id="JAFCIX010000580">
    <property type="protein sequence ID" value="KAH6585498.1"/>
    <property type="molecule type" value="Genomic_DNA"/>
</dbReference>
<dbReference type="Gene3D" id="1.20.5.170">
    <property type="match status" value="1"/>
</dbReference>
<proteinExistence type="predicted"/>
<evidence type="ECO:0000256" key="1">
    <source>
        <dbReference type="SAM" id="MobiDB-lite"/>
    </source>
</evidence>
<comment type="caution">
    <text evidence="3">The sequence shown here is derived from an EMBL/GenBank/DDBJ whole genome shotgun (WGS) entry which is preliminary data.</text>
</comment>
<protein>
    <recommendedName>
        <fullName evidence="2">BZIP domain-containing protein</fullName>
    </recommendedName>
</protein>
<dbReference type="InterPro" id="IPR046347">
    <property type="entry name" value="bZIP_sf"/>
</dbReference>
<name>A0ABQ8ERZ3_9FUNG</name>
<sequence length="313" mass="34742">MISDLNREPYKQFLDNCRDMRFGLLPNINPASRYVPLPPQQLQSVVNRGLPMQLSDSMLGAAPACESLYHPLGSILDMSAMAEHPTSSAPHSFPLNVSNNLPFRAPMDHCNPASAVGVTNNASLSTHLPNPIRFAMVDHLATPLQALSTTCQQLTTSASRGSGVLDTLEKLGTDPGVSKSYAFAIPEFIRPDVHFLAMQPSPTANITTVPGRVSATTKSTKMTPEHRQKVLERNRLAAVKSRIKKNQWMKNLEETLKTTQEHNQELQEKNYQLTCHVVVLKHQLEQYHKLNPHLAPAHSPDRHSHSNNDFSKV</sequence>
<dbReference type="Proteomes" id="UP001648503">
    <property type="component" value="Unassembled WGS sequence"/>
</dbReference>
<feature type="compositionally biased region" description="Basic and acidic residues" evidence="1">
    <location>
        <begin position="299"/>
        <end position="313"/>
    </location>
</feature>
<dbReference type="SUPFAM" id="SSF57959">
    <property type="entry name" value="Leucine zipper domain"/>
    <property type="match status" value="1"/>
</dbReference>
<evidence type="ECO:0000259" key="2">
    <source>
        <dbReference type="PROSITE" id="PS50217"/>
    </source>
</evidence>
<dbReference type="PROSITE" id="PS00036">
    <property type="entry name" value="BZIP_BASIC"/>
    <property type="match status" value="1"/>
</dbReference>
<keyword evidence="4" id="KW-1185">Reference proteome</keyword>
<gene>
    <name evidence="3" type="ORF">BASA50_001107</name>
</gene>
<dbReference type="CDD" id="cd14687">
    <property type="entry name" value="bZIP_ATF2"/>
    <property type="match status" value="1"/>
</dbReference>
<dbReference type="PROSITE" id="PS50217">
    <property type="entry name" value="BZIP"/>
    <property type="match status" value="1"/>
</dbReference>
<evidence type="ECO:0000313" key="4">
    <source>
        <dbReference type="Proteomes" id="UP001648503"/>
    </source>
</evidence>
<accession>A0ABQ8ERZ3</accession>
<feature type="region of interest" description="Disordered" evidence="1">
    <location>
        <begin position="293"/>
        <end position="313"/>
    </location>
</feature>